<dbReference type="EMBL" id="JAUQSX010000007">
    <property type="protein sequence ID" value="MDO7847606.1"/>
    <property type="molecule type" value="Genomic_DNA"/>
</dbReference>
<dbReference type="Proteomes" id="UP001167796">
    <property type="component" value="Unassembled WGS sequence"/>
</dbReference>
<reference evidence="1" key="1">
    <citation type="submission" date="2023-07" db="EMBL/GenBank/DDBJ databases">
        <authorList>
            <person name="Kim M.K."/>
        </authorList>
    </citation>
    <scope>NUCLEOTIDE SEQUENCE</scope>
    <source>
        <strain evidence="1">M29</strain>
    </source>
</reference>
<comment type="caution">
    <text evidence="1">The sequence shown here is derived from an EMBL/GenBank/DDBJ whole genome shotgun (WGS) entry which is preliminary data.</text>
</comment>
<proteinExistence type="predicted"/>
<protein>
    <submittedName>
        <fullName evidence="1">Uncharacterized protein</fullName>
    </submittedName>
</protein>
<keyword evidence="2" id="KW-1185">Reference proteome</keyword>
<evidence type="ECO:0000313" key="1">
    <source>
        <dbReference type="EMBL" id="MDO7847606.1"/>
    </source>
</evidence>
<gene>
    <name evidence="1" type="ORF">Q5H92_14655</name>
</gene>
<sequence>MSTKAEWEGKETKARLLHLALEIPQPFDGDTLNTTHPFWTHKEFTDLKTHYHTFLLSL</sequence>
<name>A0ABT9ACQ0_9BACT</name>
<dbReference type="RefSeq" id="WP_305012283.1">
    <property type="nucleotide sequence ID" value="NZ_JAUQSX010000007.1"/>
</dbReference>
<organism evidence="1 2">
    <name type="scientific">Hymenobacter mellowenesis</name>
    <dbReference type="NCBI Taxonomy" id="3063995"/>
    <lineage>
        <taxon>Bacteria</taxon>
        <taxon>Pseudomonadati</taxon>
        <taxon>Bacteroidota</taxon>
        <taxon>Cytophagia</taxon>
        <taxon>Cytophagales</taxon>
        <taxon>Hymenobacteraceae</taxon>
        <taxon>Hymenobacter</taxon>
    </lineage>
</organism>
<evidence type="ECO:0000313" key="2">
    <source>
        <dbReference type="Proteomes" id="UP001167796"/>
    </source>
</evidence>
<accession>A0ABT9ACQ0</accession>